<dbReference type="Pfam" id="PF13231">
    <property type="entry name" value="PMT_2"/>
    <property type="match status" value="1"/>
</dbReference>
<feature type="transmembrane region" description="Helical" evidence="1">
    <location>
        <begin position="209"/>
        <end position="229"/>
    </location>
</feature>
<dbReference type="AlphaFoldDB" id="A0A2R6A981"/>
<evidence type="ECO:0000259" key="2">
    <source>
        <dbReference type="Pfam" id="PF13231"/>
    </source>
</evidence>
<name>A0A2R6A981_9ARCH</name>
<accession>A0A2R6A981</accession>
<dbReference type="Proteomes" id="UP000240880">
    <property type="component" value="Unassembled WGS sequence"/>
</dbReference>
<feature type="transmembrane region" description="Helical" evidence="1">
    <location>
        <begin position="179"/>
        <end position="203"/>
    </location>
</feature>
<evidence type="ECO:0000313" key="4">
    <source>
        <dbReference type="Proteomes" id="UP000240880"/>
    </source>
</evidence>
<feature type="transmembrane region" description="Helical" evidence="1">
    <location>
        <begin position="148"/>
        <end position="172"/>
    </location>
</feature>
<sequence>MKQTNERVYRTISFVLPFLVYSLTLNALWASDHPNSLLDLQYALLVNHTAFFPQSVASNSVDISVYKDHYTSALAPGSAILSAPFGALGIALDKKFTLFGYERLFDELFVALCASISSFLVYSVSRVFWGVRSSFLSSLSFAFASLAWPYATVFFQHDIALLFVVCSLYFVLKHKPKSAGFSLGIALIVDYTSALFALPILWYLNRKRAFGFVLGYLSSSWTTFAYNYLVFGNPFTFPENYWIEGSRYLLSRFTPVYAPIHFLFLLFSPYRGLFAFSPILAFGFYGMFLMKSQLKKPATLFLLLFLVNIVFYSFWDDWDGGLCYGPRFLVESLPFLCVPISCAFEKARGVLKMLISVSYAYSVVVQALGALTSVFSKSGSVYFYQPLEFNLHMLQKGVFTTWWMNTNFVPFFAKVTFTTVLIFCLIIPFFMLQARHLCLKAEVF</sequence>
<keyword evidence="1" id="KW-1133">Transmembrane helix</keyword>
<comment type="caution">
    <text evidence="3">The sequence shown here is derived from an EMBL/GenBank/DDBJ whole genome shotgun (WGS) entry which is preliminary data.</text>
</comment>
<reference evidence="3 4" key="1">
    <citation type="submission" date="2017-04" db="EMBL/GenBank/DDBJ databases">
        <title>Novel microbial lineages endemic to geothermal iron-oxide mats fill important gaps in the evolutionary history of Archaea.</title>
        <authorList>
            <person name="Jay Z.J."/>
            <person name="Beam J.P."/>
            <person name="Dlakic M."/>
            <person name="Rusch D.B."/>
            <person name="Kozubal M.A."/>
            <person name="Inskeep W.P."/>
        </authorList>
    </citation>
    <scope>NUCLEOTIDE SEQUENCE [LARGE SCALE GENOMIC DNA]</scope>
    <source>
        <strain evidence="3">OSP_D</strain>
    </source>
</reference>
<feature type="transmembrane region" description="Helical" evidence="1">
    <location>
        <begin position="249"/>
        <end position="267"/>
    </location>
</feature>
<evidence type="ECO:0000313" key="3">
    <source>
        <dbReference type="EMBL" id="PSN82895.1"/>
    </source>
</evidence>
<feature type="transmembrane region" description="Helical" evidence="1">
    <location>
        <begin position="104"/>
        <end position="128"/>
    </location>
</feature>
<feature type="transmembrane region" description="Helical" evidence="1">
    <location>
        <begin position="356"/>
        <end position="375"/>
    </location>
</feature>
<feature type="transmembrane region" description="Helical" evidence="1">
    <location>
        <begin position="297"/>
        <end position="315"/>
    </location>
</feature>
<keyword evidence="1" id="KW-0472">Membrane</keyword>
<dbReference type="InterPro" id="IPR038731">
    <property type="entry name" value="RgtA/B/C-like"/>
</dbReference>
<gene>
    <name evidence="3" type="ORF">B9Q01_06600</name>
</gene>
<protein>
    <recommendedName>
        <fullName evidence="2">Glycosyltransferase RgtA/B/C/D-like domain-containing protein</fullName>
    </recommendedName>
</protein>
<proteinExistence type="predicted"/>
<feature type="transmembrane region" description="Helical" evidence="1">
    <location>
        <begin position="73"/>
        <end position="92"/>
    </location>
</feature>
<dbReference type="EMBL" id="NEXC01000046">
    <property type="protein sequence ID" value="PSN82895.1"/>
    <property type="molecule type" value="Genomic_DNA"/>
</dbReference>
<feature type="transmembrane region" description="Helical" evidence="1">
    <location>
        <begin position="12"/>
        <end position="30"/>
    </location>
</feature>
<evidence type="ECO:0000256" key="1">
    <source>
        <dbReference type="SAM" id="Phobius"/>
    </source>
</evidence>
<feature type="transmembrane region" description="Helical" evidence="1">
    <location>
        <begin position="273"/>
        <end position="290"/>
    </location>
</feature>
<keyword evidence="1" id="KW-0812">Transmembrane</keyword>
<feature type="transmembrane region" description="Helical" evidence="1">
    <location>
        <begin position="411"/>
        <end position="432"/>
    </location>
</feature>
<feature type="domain" description="Glycosyltransferase RgtA/B/C/D-like" evidence="2">
    <location>
        <begin position="107"/>
        <end position="204"/>
    </location>
</feature>
<organism evidence="3 4">
    <name type="scientific">Candidatus Marsarchaeota G1 archaeon OSP_D</name>
    <dbReference type="NCBI Taxonomy" id="1978155"/>
    <lineage>
        <taxon>Archaea</taxon>
        <taxon>Candidatus Marsarchaeota</taxon>
        <taxon>Candidatus Marsarchaeota group 1</taxon>
    </lineage>
</organism>